<sequence length="197" mass="21901">MPVSFAILRVCRSVRKVWFAPASAGYIICCALKVSAVSGRMELRSDFHPWRDYMRLADTVLAIQSGSVAPEDGDRVGIQLESGRRLLLSTERYCADDTADGGVRRASSEPAAGPQQSRKKESQGSRRPFCSFCRKNGESELVFRSHWLRDRAGSVSCPYLREYVCPLCLATGAMAHTRRHCPHADTACSSVYARTHR</sequence>
<dbReference type="InterPro" id="IPR008705">
    <property type="entry name" value="Nanos/Xcar2"/>
</dbReference>
<comment type="subcellular location">
    <subcellularLocation>
        <location evidence="1">Cytoplasm</location>
    </subcellularLocation>
</comment>
<evidence type="ECO:0000313" key="11">
    <source>
        <dbReference type="Ensembl" id="ENSPKIP00000027186.1"/>
    </source>
</evidence>
<evidence type="ECO:0000256" key="9">
    <source>
        <dbReference type="SAM" id="MobiDB-lite"/>
    </source>
</evidence>
<evidence type="ECO:0000313" key="12">
    <source>
        <dbReference type="Proteomes" id="UP000261540"/>
    </source>
</evidence>
<reference evidence="11" key="1">
    <citation type="submission" date="2025-08" db="UniProtKB">
        <authorList>
            <consortium name="Ensembl"/>
        </authorList>
    </citation>
    <scope>IDENTIFICATION</scope>
</reference>
<keyword evidence="7 8" id="KW-0694">RNA-binding</keyword>
<dbReference type="InterPro" id="IPR038129">
    <property type="entry name" value="Nanos_sf"/>
</dbReference>
<comment type="similarity">
    <text evidence="8">Belongs to the nanos family.</text>
</comment>
<keyword evidence="3" id="KW-0479">Metal-binding</keyword>
<keyword evidence="4 8" id="KW-0863">Zinc-finger</keyword>
<keyword evidence="6 8" id="KW-0810">Translation regulation</keyword>
<dbReference type="Proteomes" id="UP000261540">
    <property type="component" value="Unplaced"/>
</dbReference>
<dbReference type="Pfam" id="PF05741">
    <property type="entry name" value="zf-nanos"/>
    <property type="match status" value="1"/>
</dbReference>
<dbReference type="InterPro" id="IPR024161">
    <property type="entry name" value="Znf_nanos-typ"/>
</dbReference>
<dbReference type="PROSITE" id="PS51522">
    <property type="entry name" value="ZF_NANOS"/>
    <property type="match status" value="1"/>
</dbReference>
<feature type="domain" description="Nanos-type" evidence="10">
    <location>
        <begin position="129"/>
        <end position="183"/>
    </location>
</feature>
<evidence type="ECO:0000256" key="4">
    <source>
        <dbReference type="ARBA" id="ARBA00022771"/>
    </source>
</evidence>
<dbReference type="GeneTree" id="ENSGT00950000183135"/>
<feature type="region of interest" description="Disordered" evidence="9">
    <location>
        <begin position="98"/>
        <end position="127"/>
    </location>
</feature>
<accession>A0A3B3SB09</accession>
<protein>
    <submittedName>
        <fullName evidence="11">Nanos homolog 3</fullName>
    </submittedName>
</protein>
<dbReference type="PANTHER" id="PTHR12887">
    <property type="entry name" value="NANOS PROTEIN"/>
    <property type="match status" value="1"/>
</dbReference>
<dbReference type="GO" id="GO:0006417">
    <property type="term" value="P:regulation of translation"/>
    <property type="evidence" value="ECO:0007669"/>
    <property type="project" value="UniProtKB-UniRule"/>
</dbReference>
<evidence type="ECO:0000256" key="3">
    <source>
        <dbReference type="ARBA" id="ARBA00022723"/>
    </source>
</evidence>
<dbReference type="GO" id="GO:0005737">
    <property type="term" value="C:cytoplasm"/>
    <property type="evidence" value="ECO:0007669"/>
    <property type="project" value="UniProtKB-SubCell"/>
</dbReference>
<keyword evidence="2" id="KW-0963">Cytoplasm</keyword>
<dbReference type="KEGG" id="pki:111843333"/>
<evidence type="ECO:0000256" key="5">
    <source>
        <dbReference type="ARBA" id="ARBA00022833"/>
    </source>
</evidence>
<dbReference type="Gene3D" id="4.10.60.30">
    <property type="entry name" value="Nanos, RNA-binding domain"/>
    <property type="match status" value="1"/>
</dbReference>
<dbReference type="Ensembl" id="ENSPKIT00000007952.1">
    <property type="protein sequence ID" value="ENSPKIP00000027186.1"/>
    <property type="gene ID" value="ENSPKIG00000009354.1"/>
</dbReference>
<proteinExistence type="inferred from homology"/>
<keyword evidence="12" id="KW-1185">Reference proteome</keyword>
<evidence type="ECO:0000259" key="10">
    <source>
        <dbReference type="PROSITE" id="PS51522"/>
    </source>
</evidence>
<dbReference type="OrthoDB" id="5864971at2759"/>
<evidence type="ECO:0000256" key="6">
    <source>
        <dbReference type="ARBA" id="ARBA00022845"/>
    </source>
</evidence>
<dbReference type="AlphaFoldDB" id="A0A3B3SB09"/>
<dbReference type="GO" id="GO:0003723">
    <property type="term" value="F:RNA binding"/>
    <property type="evidence" value="ECO:0007669"/>
    <property type="project" value="UniProtKB-UniRule"/>
</dbReference>
<evidence type="ECO:0000256" key="8">
    <source>
        <dbReference type="PROSITE-ProRule" id="PRU00855"/>
    </source>
</evidence>
<reference evidence="11" key="2">
    <citation type="submission" date="2025-09" db="UniProtKB">
        <authorList>
            <consortium name="Ensembl"/>
        </authorList>
    </citation>
    <scope>IDENTIFICATION</scope>
</reference>
<evidence type="ECO:0000256" key="2">
    <source>
        <dbReference type="ARBA" id="ARBA00022490"/>
    </source>
</evidence>
<organism evidence="11 12">
    <name type="scientific">Paramormyrops kingsleyae</name>
    <dbReference type="NCBI Taxonomy" id="1676925"/>
    <lineage>
        <taxon>Eukaryota</taxon>
        <taxon>Metazoa</taxon>
        <taxon>Chordata</taxon>
        <taxon>Craniata</taxon>
        <taxon>Vertebrata</taxon>
        <taxon>Euteleostomi</taxon>
        <taxon>Actinopterygii</taxon>
        <taxon>Neopterygii</taxon>
        <taxon>Teleostei</taxon>
        <taxon>Osteoglossocephala</taxon>
        <taxon>Osteoglossomorpha</taxon>
        <taxon>Osteoglossiformes</taxon>
        <taxon>Mormyridae</taxon>
        <taxon>Paramormyrops</taxon>
    </lineage>
</organism>
<evidence type="ECO:0000256" key="1">
    <source>
        <dbReference type="ARBA" id="ARBA00004496"/>
    </source>
</evidence>
<dbReference type="STRING" id="1676925.ENSPKIP00000027186"/>
<dbReference type="GO" id="GO:0008270">
    <property type="term" value="F:zinc ion binding"/>
    <property type="evidence" value="ECO:0007669"/>
    <property type="project" value="UniProtKB-KW"/>
</dbReference>
<keyword evidence="5" id="KW-0862">Zinc</keyword>
<name>A0A3B3SB09_9TELE</name>
<evidence type="ECO:0000256" key="7">
    <source>
        <dbReference type="ARBA" id="ARBA00022884"/>
    </source>
</evidence>